<organism evidence="1">
    <name type="scientific">uncultured Pleomorphomonas sp</name>
    <dbReference type="NCBI Taxonomy" id="442121"/>
    <lineage>
        <taxon>Bacteria</taxon>
        <taxon>Pseudomonadati</taxon>
        <taxon>Pseudomonadota</taxon>
        <taxon>Alphaproteobacteria</taxon>
        <taxon>Hyphomicrobiales</taxon>
        <taxon>Pleomorphomonadaceae</taxon>
        <taxon>Pleomorphomonas</taxon>
        <taxon>environmental samples</taxon>
    </lineage>
</organism>
<reference evidence="1" key="1">
    <citation type="submission" date="2016-08" db="EMBL/GenBank/DDBJ databases">
        <authorList>
            <person name="Seilhamer J.J."/>
        </authorList>
    </citation>
    <scope>NUCLEOTIDE SEQUENCE</scope>
    <source>
        <strain evidence="1">86</strain>
    </source>
</reference>
<gene>
    <name evidence="1" type="ORF">KL86PLE_90764</name>
</gene>
<evidence type="ECO:0000313" key="1">
    <source>
        <dbReference type="EMBL" id="SCM80028.1"/>
    </source>
</evidence>
<dbReference type="AlphaFoldDB" id="A0A212LR32"/>
<name>A0A212LR32_9HYPH</name>
<proteinExistence type="predicted"/>
<accession>A0A212LR32</accession>
<dbReference type="EMBL" id="FMJD01000013">
    <property type="protein sequence ID" value="SCM80028.1"/>
    <property type="molecule type" value="Genomic_DNA"/>
</dbReference>
<sequence>MAALAWAGEPVHRPCVVILRIRRYQASQDPDVVRPR</sequence>
<protein>
    <submittedName>
        <fullName evidence="1">Uncharacterized protein</fullName>
    </submittedName>
</protein>